<dbReference type="EMBL" id="JBFMIA010000004">
    <property type="protein sequence ID" value="MEW9501557.1"/>
    <property type="molecule type" value="Genomic_DNA"/>
</dbReference>
<accession>A0ABV3Q2L7</accession>
<feature type="domain" description="Spore germination protein N-terminal" evidence="9">
    <location>
        <begin position="28"/>
        <end position="195"/>
    </location>
</feature>
<reference evidence="10 11" key="1">
    <citation type="journal article" date="1979" name="Int. J. Syst. Evol. Microbiol.">
        <title>Bacillus globisporus subsp. marinus subsp. nov.</title>
        <authorList>
            <person name="Liu H."/>
        </authorList>
    </citation>
    <scope>NUCLEOTIDE SEQUENCE [LARGE SCALE GENOMIC DNA]</scope>
    <source>
        <strain evidence="10 11">DSM 1297</strain>
    </source>
</reference>
<keyword evidence="3" id="KW-0309">Germination</keyword>
<protein>
    <submittedName>
        <fullName evidence="10">Ger(X)C family spore germination protein</fullName>
    </submittedName>
</protein>
<dbReference type="PANTHER" id="PTHR35789">
    <property type="entry name" value="SPORE GERMINATION PROTEIN B3"/>
    <property type="match status" value="1"/>
</dbReference>
<evidence type="ECO:0000256" key="5">
    <source>
        <dbReference type="ARBA" id="ARBA00023136"/>
    </source>
</evidence>
<dbReference type="Proteomes" id="UP001556040">
    <property type="component" value="Unassembled WGS sequence"/>
</dbReference>
<evidence type="ECO:0000256" key="6">
    <source>
        <dbReference type="ARBA" id="ARBA00023139"/>
    </source>
</evidence>
<dbReference type="InterPro" id="IPR008844">
    <property type="entry name" value="Spore_GerAC-like"/>
</dbReference>
<sequence length="374" mass="41937">MNRSFLLTLSFSVLMITGCAGETRDTSVEHVALVSVMGIDYIDEKNMKLTVAIPVPTGESTAENTKDTQIFSTETKLMQEGIIDISSQADKRIKLNGLEVIMFDQKFAESGKMLSVLENLYRDPTVGGHVRIVVVKGSSEKVLTADYTEEPSIISYLITLMRPQINNTYGPFTTIHEFMYAQTNPVLDTLIPYLEKEESLPKVAGMALIDSNSKEMIQKFNLEQGKLIHSLQGTREIPPFSFNLSENSSEEERVVIDLITSKSKIKGNKNINDPHLTVELKFNGALTEYLGDKDLSNGEDFAKLEKQIGEHLENHTIDLLNELSDLRADPVGFSEKFRMYYDGEWTEDLTEQIVSTAQFDVTVEMKILNVGSLK</sequence>
<comment type="subcellular location">
    <subcellularLocation>
        <location evidence="1">Membrane</location>
        <topology evidence="1">Lipid-anchor</topology>
    </subcellularLocation>
</comment>
<dbReference type="InterPro" id="IPR038501">
    <property type="entry name" value="Spore_GerAC_C_sf"/>
</dbReference>
<evidence type="ECO:0000256" key="3">
    <source>
        <dbReference type="ARBA" id="ARBA00022544"/>
    </source>
</evidence>
<evidence type="ECO:0000256" key="4">
    <source>
        <dbReference type="ARBA" id="ARBA00022729"/>
    </source>
</evidence>
<evidence type="ECO:0000259" key="9">
    <source>
        <dbReference type="Pfam" id="PF25198"/>
    </source>
</evidence>
<dbReference type="Gene3D" id="3.30.300.210">
    <property type="entry name" value="Nutrient germinant receptor protein C, domain 3"/>
    <property type="match status" value="1"/>
</dbReference>
<dbReference type="InterPro" id="IPR057336">
    <property type="entry name" value="GerAC_N"/>
</dbReference>
<comment type="similarity">
    <text evidence="2">Belongs to the GerABKC lipoprotein family.</text>
</comment>
<dbReference type="PROSITE" id="PS51257">
    <property type="entry name" value="PROKAR_LIPOPROTEIN"/>
    <property type="match status" value="1"/>
</dbReference>
<evidence type="ECO:0000313" key="10">
    <source>
        <dbReference type="EMBL" id="MEW9501557.1"/>
    </source>
</evidence>
<dbReference type="Pfam" id="PF25198">
    <property type="entry name" value="Spore_GerAC_N"/>
    <property type="match status" value="1"/>
</dbReference>
<dbReference type="NCBIfam" id="TIGR02887">
    <property type="entry name" value="spore_ger_x_C"/>
    <property type="match status" value="1"/>
</dbReference>
<evidence type="ECO:0000256" key="1">
    <source>
        <dbReference type="ARBA" id="ARBA00004635"/>
    </source>
</evidence>
<keyword evidence="11" id="KW-1185">Reference proteome</keyword>
<dbReference type="RefSeq" id="WP_367779042.1">
    <property type="nucleotide sequence ID" value="NZ_JBFMIA010000004.1"/>
</dbReference>
<organism evidence="10 11">
    <name type="scientific">Jeotgalibacillus marinus</name>
    <dbReference type="NCBI Taxonomy" id="86667"/>
    <lineage>
        <taxon>Bacteria</taxon>
        <taxon>Bacillati</taxon>
        <taxon>Bacillota</taxon>
        <taxon>Bacilli</taxon>
        <taxon>Bacillales</taxon>
        <taxon>Caryophanaceae</taxon>
        <taxon>Jeotgalibacillus</taxon>
    </lineage>
</organism>
<evidence type="ECO:0000256" key="2">
    <source>
        <dbReference type="ARBA" id="ARBA00007886"/>
    </source>
</evidence>
<evidence type="ECO:0000259" key="8">
    <source>
        <dbReference type="Pfam" id="PF05504"/>
    </source>
</evidence>
<gene>
    <name evidence="10" type="ORF">AB1471_07050</name>
</gene>
<proteinExistence type="inferred from homology"/>
<evidence type="ECO:0000313" key="11">
    <source>
        <dbReference type="Proteomes" id="UP001556040"/>
    </source>
</evidence>
<dbReference type="PANTHER" id="PTHR35789:SF1">
    <property type="entry name" value="SPORE GERMINATION PROTEIN B3"/>
    <property type="match status" value="1"/>
</dbReference>
<feature type="domain" description="Spore germination GerAC-like C-terminal" evidence="8">
    <location>
        <begin position="205"/>
        <end position="371"/>
    </location>
</feature>
<dbReference type="Pfam" id="PF05504">
    <property type="entry name" value="Spore_GerAC"/>
    <property type="match status" value="1"/>
</dbReference>
<evidence type="ECO:0000256" key="7">
    <source>
        <dbReference type="ARBA" id="ARBA00023288"/>
    </source>
</evidence>
<keyword evidence="7" id="KW-0449">Lipoprotein</keyword>
<keyword evidence="6" id="KW-0564">Palmitate</keyword>
<keyword evidence="4" id="KW-0732">Signal</keyword>
<dbReference type="InterPro" id="IPR046953">
    <property type="entry name" value="Spore_GerAC-like_C"/>
</dbReference>
<name>A0ABV3Q2L7_9BACL</name>
<keyword evidence="5" id="KW-0472">Membrane</keyword>
<comment type="caution">
    <text evidence="10">The sequence shown here is derived from an EMBL/GenBank/DDBJ whole genome shotgun (WGS) entry which is preliminary data.</text>
</comment>